<dbReference type="InterPro" id="IPR021878">
    <property type="entry name" value="TgpA_N"/>
</dbReference>
<dbReference type="InterPro" id="IPR038765">
    <property type="entry name" value="Papain-like_cys_pep_sf"/>
</dbReference>
<gene>
    <name evidence="4" type="ORF">ACFQS3_02935</name>
</gene>
<keyword evidence="5" id="KW-1185">Reference proteome</keyword>
<dbReference type="SMART" id="SM00460">
    <property type="entry name" value="TGc"/>
    <property type="match status" value="1"/>
</dbReference>
<feature type="transmembrane region" description="Helical" evidence="2">
    <location>
        <begin position="215"/>
        <end position="235"/>
    </location>
</feature>
<feature type="transmembrane region" description="Helical" evidence="2">
    <location>
        <begin position="144"/>
        <end position="160"/>
    </location>
</feature>
<reference evidence="5" key="1">
    <citation type="journal article" date="2019" name="Int. J. Syst. Evol. Microbiol.">
        <title>The Global Catalogue of Microorganisms (GCM) 10K type strain sequencing project: providing services to taxonomists for standard genome sequencing and annotation.</title>
        <authorList>
            <consortium name="The Broad Institute Genomics Platform"/>
            <consortium name="The Broad Institute Genome Sequencing Center for Infectious Disease"/>
            <person name="Wu L."/>
            <person name="Ma J."/>
        </authorList>
    </citation>
    <scope>NUCLEOTIDE SEQUENCE [LARGE SCALE GENOMIC DNA]</scope>
    <source>
        <strain evidence="5">KACC 12634</strain>
    </source>
</reference>
<dbReference type="PANTHER" id="PTHR42736:SF1">
    <property type="entry name" value="PROTEIN-GLUTAMINE GAMMA-GLUTAMYLTRANSFERASE"/>
    <property type="match status" value="1"/>
</dbReference>
<dbReference type="SUPFAM" id="SSF54001">
    <property type="entry name" value="Cysteine proteinases"/>
    <property type="match status" value="1"/>
</dbReference>
<dbReference type="Pfam" id="PF01841">
    <property type="entry name" value="Transglut_core"/>
    <property type="match status" value="1"/>
</dbReference>
<evidence type="ECO:0000313" key="5">
    <source>
        <dbReference type="Proteomes" id="UP001596470"/>
    </source>
</evidence>
<dbReference type="InterPro" id="IPR002931">
    <property type="entry name" value="Transglutaminase-like"/>
</dbReference>
<proteinExistence type="predicted"/>
<dbReference type="Pfam" id="PF11992">
    <property type="entry name" value="TgpA_N"/>
    <property type="match status" value="1"/>
</dbReference>
<feature type="transmembrane region" description="Helical" evidence="2">
    <location>
        <begin position="114"/>
        <end position="132"/>
    </location>
</feature>
<comment type="caution">
    <text evidence="4">The sequence shown here is derived from an EMBL/GenBank/DDBJ whole genome shotgun (WGS) entry which is preliminary data.</text>
</comment>
<evidence type="ECO:0000256" key="2">
    <source>
        <dbReference type="SAM" id="Phobius"/>
    </source>
</evidence>
<feature type="transmembrane region" description="Helical" evidence="2">
    <location>
        <begin position="166"/>
        <end position="182"/>
    </location>
</feature>
<keyword evidence="2" id="KW-1133">Transmembrane helix</keyword>
<dbReference type="EMBL" id="JBHSYS010000001">
    <property type="protein sequence ID" value="MFC6956144.1"/>
    <property type="molecule type" value="Genomic_DNA"/>
</dbReference>
<keyword evidence="2" id="KW-0812">Transmembrane</keyword>
<dbReference type="InterPro" id="IPR052901">
    <property type="entry name" value="Bact_TGase-like"/>
</dbReference>
<dbReference type="RefSeq" id="WP_382353611.1">
    <property type="nucleotide sequence ID" value="NZ_JBHMBP010000004.1"/>
</dbReference>
<feature type="domain" description="Transglutaminase-like" evidence="3">
    <location>
        <begin position="464"/>
        <end position="533"/>
    </location>
</feature>
<name>A0ABW2D564_9ACTN</name>
<evidence type="ECO:0000313" key="4">
    <source>
        <dbReference type="EMBL" id="MFC6956144.1"/>
    </source>
</evidence>
<sequence length="785" mass="83162">MNGQRHATVVAAATLALTLTPLIGIFNGLGWMFPVMLTIAVVATAGSLMRAAGRGQGLQTLAMAAALVVILTIGFGDGTGLLFLVPLPATFEHWAVLAQEGVGAIIVNAPPVEATGGIMFLTVLGVGVVAILHDMFVVGLRTPALAGLTLLTMYLVPVSVAPEATAWFWFILPAVAYLWILGDDNLKRVSAFGHRFTGAGQLVGRSFPSPMARTARWSAAGFIAVALAVLAVVPVNTSGLIDNVADGIEGGESYGLGDVNPWAQLSGSLTRPEEVDVLRVTTDDPSPRYLRMHVLDELTGDGFAPNEYQGTQNLDELPDADGERYTAQIENLQLQAPVVPVYGSPTNLEIDGDWRLDPDTGVIVGDGSDMGDVDEYTLEYTEPDPDAETLAAAGGMSSSDDRWDLNTEHPDVPELTDIVAGATAGATTVHEKVLAVQQYLSVSNGFRYSLETVDAGNDEAVLDFLETKQGYCQQYAATMAWMLREADVAARVVVGLSQGSRDGNEWVLTSHDYHAWVEVYYDGPGWVTFDPTPAASVPGSVSFPWANEPDDAPDPETEPSENEVPTDEPSAPETDASGQTIPPEGGASEGPSADAGAGSDGGAALPFHPGWLSLLLLLAVPFLPVLSRGALRKRRLNPRTLTAKTAWDEAMDLALDYGVSIPDSYTPRQAAGVLATAAPSAREAAKALGSAMALHRYSPRGADPAGLADALRDLHIALDKTSPAQVRYKAVFWPASLVAKVGAGRAEQSARLSRRSARTTDRVRSALRRRRRSNNRDKPGVTGRA</sequence>
<feature type="transmembrane region" description="Helical" evidence="2">
    <location>
        <begin position="7"/>
        <end position="25"/>
    </location>
</feature>
<accession>A0ABW2D564</accession>
<feature type="transmembrane region" description="Helical" evidence="2">
    <location>
        <begin position="61"/>
        <end position="85"/>
    </location>
</feature>
<evidence type="ECO:0000256" key="1">
    <source>
        <dbReference type="SAM" id="MobiDB-lite"/>
    </source>
</evidence>
<feature type="transmembrane region" description="Helical" evidence="2">
    <location>
        <begin position="31"/>
        <end position="49"/>
    </location>
</feature>
<protein>
    <submittedName>
        <fullName evidence="4">DUF3488 and DUF4129 domain-containing transglutaminase family protein</fullName>
    </submittedName>
</protein>
<organism evidence="4 5">
    <name type="scientific">Glycomyces mayteni</name>
    <dbReference type="NCBI Taxonomy" id="543887"/>
    <lineage>
        <taxon>Bacteria</taxon>
        <taxon>Bacillati</taxon>
        <taxon>Actinomycetota</taxon>
        <taxon>Actinomycetes</taxon>
        <taxon>Glycomycetales</taxon>
        <taxon>Glycomycetaceae</taxon>
        <taxon>Glycomyces</taxon>
    </lineage>
</organism>
<keyword evidence="2" id="KW-0472">Membrane</keyword>
<feature type="region of interest" description="Disordered" evidence="1">
    <location>
        <begin position="540"/>
        <end position="601"/>
    </location>
</feature>
<feature type="region of interest" description="Disordered" evidence="1">
    <location>
        <begin position="747"/>
        <end position="785"/>
    </location>
</feature>
<dbReference type="Gene3D" id="3.10.620.30">
    <property type="match status" value="1"/>
</dbReference>
<feature type="compositionally biased region" description="Acidic residues" evidence="1">
    <location>
        <begin position="548"/>
        <end position="566"/>
    </location>
</feature>
<dbReference type="Proteomes" id="UP001596470">
    <property type="component" value="Unassembled WGS sequence"/>
</dbReference>
<feature type="compositionally biased region" description="Low complexity" evidence="1">
    <location>
        <begin position="584"/>
        <end position="601"/>
    </location>
</feature>
<evidence type="ECO:0000259" key="3">
    <source>
        <dbReference type="SMART" id="SM00460"/>
    </source>
</evidence>
<dbReference type="PANTHER" id="PTHR42736">
    <property type="entry name" value="PROTEIN-GLUTAMINE GAMMA-GLUTAMYLTRANSFERASE"/>
    <property type="match status" value="1"/>
</dbReference>